<organism evidence="2 3">
    <name type="scientific">Acidiferrimicrobium australe</name>
    <dbReference type="NCBI Taxonomy" id="2664430"/>
    <lineage>
        <taxon>Bacteria</taxon>
        <taxon>Bacillati</taxon>
        <taxon>Actinomycetota</taxon>
        <taxon>Acidimicrobiia</taxon>
        <taxon>Acidimicrobiales</taxon>
        <taxon>Acidimicrobiaceae</taxon>
        <taxon>Acidiferrimicrobium</taxon>
    </lineage>
</organism>
<evidence type="ECO:0000259" key="1">
    <source>
        <dbReference type="Pfam" id="PF12146"/>
    </source>
</evidence>
<proteinExistence type="predicted"/>
<dbReference type="Pfam" id="PF12146">
    <property type="entry name" value="Hydrolase_4"/>
    <property type="match status" value="1"/>
</dbReference>
<dbReference type="Gene3D" id="3.40.50.1820">
    <property type="entry name" value="alpha/beta hydrolase"/>
    <property type="match status" value="1"/>
</dbReference>
<dbReference type="EMBL" id="WJHE01000658">
    <property type="protein sequence ID" value="MST33602.1"/>
    <property type="molecule type" value="Genomic_DNA"/>
</dbReference>
<feature type="domain" description="Serine aminopeptidase S33" evidence="1">
    <location>
        <begin position="27"/>
        <end position="259"/>
    </location>
</feature>
<keyword evidence="2" id="KW-0378">Hydrolase</keyword>
<dbReference type="InterPro" id="IPR051044">
    <property type="entry name" value="MAG_DAG_Lipase"/>
</dbReference>
<sequence>MSEPESSSFTDPGGVTVHLYRWVPAGPPRALVHLAHGMGEHARRYDRVAAALTAAGYEVWADDHRASGRTGAEGAGLGDLGPGGMQGAVESLHAAVAHVAATRPDLAVHLVGHSWGSFLAQRIAERWGGDLAGLVLSGSTLLAGEYLTLGDPNERFQPAATPYDWLSRDPAEVRAYLDDPWCGFEVAFDVAELVHLAIPPADSIPPGLPILVVNGSEDSVGGFNGGGAALADAYRELGVVDVTYREYPGARHELFNETNRDEVLADLVAWLDAHTAG</sequence>
<keyword evidence="3" id="KW-1185">Reference proteome</keyword>
<accession>A0ABW9QUQ6</accession>
<dbReference type="SUPFAM" id="SSF53474">
    <property type="entry name" value="alpha/beta-Hydrolases"/>
    <property type="match status" value="1"/>
</dbReference>
<dbReference type="PANTHER" id="PTHR11614">
    <property type="entry name" value="PHOSPHOLIPASE-RELATED"/>
    <property type="match status" value="1"/>
</dbReference>
<protein>
    <submittedName>
        <fullName evidence="2">Alpha/beta fold hydrolase</fullName>
    </submittedName>
</protein>
<comment type="caution">
    <text evidence="2">The sequence shown here is derived from an EMBL/GenBank/DDBJ whole genome shotgun (WGS) entry which is preliminary data.</text>
</comment>
<dbReference type="GO" id="GO:0016787">
    <property type="term" value="F:hydrolase activity"/>
    <property type="evidence" value="ECO:0007669"/>
    <property type="project" value="UniProtKB-KW"/>
</dbReference>
<evidence type="ECO:0000313" key="3">
    <source>
        <dbReference type="Proteomes" id="UP000437736"/>
    </source>
</evidence>
<gene>
    <name evidence="2" type="ORF">GHK86_12835</name>
</gene>
<dbReference type="InterPro" id="IPR022742">
    <property type="entry name" value="Hydrolase_4"/>
</dbReference>
<reference evidence="2 3" key="1">
    <citation type="submission" date="2019-11" db="EMBL/GenBank/DDBJ databases">
        <title>Acidiferrimicrobium australis gen. nov., sp. nov., an acidophilic and obligately heterotrophic, member of the Actinobacteria that catalyses dissimilatory oxido- reduction of iron isolated from metal-rich acidic water in Chile.</title>
        <authorList>
            <person name="Gonzalez D."/>
            <person name="Huber K."/>
            <person name="Hedrich S."/>
            <person name="Rojas-Villalobos C."/>
            <person name="Quatrini R."/>
            <person name="Dinamarca M.A."/>
            <person name="Schwarz A."/>
            <person name="Canales C."/>
            <person name="Nancucheo I."/>
        </authorList>
    </citation>
    <scope>NUCLEOTIDE SEQUENCE [LARGE SCALE GENOMIC DNA]</scope>
    <source>
        <strain evidence="2 3">USS-CCA1</strain>
    </source>
</reference>
<evidence type="ECO:0000313" key="2">
    <source>
        <dbReference type="EMBL" id="MST33602.1"/>
    </source>
</evidence>
<dbReference type="Proteomes" id="UP000437736">
    <property type="component" value="Unassembled WGS sequence"/>
</dbReference>
<dbReference type="InterPro" id="IPR029058">
    <property type="entry name" value="AB_hydrolase_fold"/>
</dbReference>
<name>A0ABW9QUQ6_9ACTN</name>